<keyword evidence="6" id="KW-0648">Protein biosynthesis</keyword>
<evidence type="ECO:0000256" key="6">
    <source>
        <dbReference type="RuleBase" id="RU363038"/>
    </source>
</evidence>
<dbReference type="RefSeq" id="WP_165908545.1">
    <property type="nucleotide sequence ID" value="NZ_CP181386.1"/>
</dbReference>
<dbReference type="Gene3D" id="3.40.50.620">
    <property type="entry name" value="HUPs"/>
    <property type="match status" value="1"/>
</dbReference>
<evidence type="ECO:0000256" key="5">
    <source>
        <dbReference type="ARBA" id="ARBA00023146"/>
    </source>
</evidence>
<proteinExistence type="inferred from homology"/>
<name>A0A4R2LYH0_RUBGE</name>
<dbReference type="AlphaFoldDB" id="A0A4R2LYH0"/>
<evidence type="ECO:0000256" key="2">
    <source>
        <dbReference type="ARBA" id="ARBA00022598"/>
    </source>
</evidence>
<dbReference type="PROSITE" id="PS00178">
    <property type="entry name" value="AA_TRNA_LIGASE_I"/>
    <property type="match status" value="1"/>
</dbReference>
<evidence type="ECO:0000256" key="3">
    <source>
        <dbReference type="ARBA" id="ARBA00022741"/>
    </source>
</evidence>
<dbReference type="InterPro" id="IPR001278">
    <property type="entry name" value="Arg-tRNA-ligase"/>
</dbReference>
<dbReference type="PANTHER" id="PTHR11956">
    <property type="entry name" value="ARGINYL-TRNA SYNTHETASE"/>
    <property type="match status" value="1"/>
</dbReference>
<evidence type="ECO:0000313" key="9">
    <source>
        <dbReference type="Proteomes" id="UP000295106"/>
    </source>
</evidence>
<dbReference type="PRINTS" id="PR01038">
    <property type="entry name" value="TRNASYNTHARG"/>
</dbReference>
<dbReference type="InterPro" id="IPR014729">
    <property type="entry name" value="Rossmann-like_a/b/a_fold"/>
</dbReference>
<dbReference type="EMBL" id="SLXD01000014">
    <property type="protein sequence ID" value="TCO99718.1"/>
    <property type="molecule type" value="Genomic_DNA"/>
</dbReference>
<comment type="caution">
    <text evidence="8">The sequence shown here is derived from an EMBL/GenBank/DDBJ whole genome shotgun (WGS) entry which is preliminary data.</text>
</comment>
<reference evidence="8 9" key="1">
    <citation type="submission" date="2019-03" db="EMBL/GenBank/DDBJ databases">
        <title>Genomic Encyclopedia of Type Strains, Phase IV (KMG-IV): sequencing the most valuable type-strain genomes for metagenomic binning, comparative biology and taxonomic classification.</title>
        <authorList>
            <person name="Goeker M."/>
        </authorList>
    </citation>
    <scope>NUCLEOTIDE SEQUENCE [LARGE SCALE GENOMIC DNA]</scope>
    <source>
        <strain evidence="8 9">DSM 1709</strain>
    </source>
</reference>
<dbReference type="GO" id="GO:0005524">
    <property type="term" value="F:ATP binding"/>
    <property type="evidence" value="ECO:0007669"/>
    <property type="project" value="UniProtKB-KW"/>
</dbReference>
<feature type="domain" description="Arginyl-tRNA synthetase catalytic core" evidence="7">
    <location>
        <begin position="99"/>
        <end position="160"/>
    </location>
</feature>
<dbReference type="GO" id="GO:0004814">
    <property type="term" value="F:arginine-tRNA ligase activity"/>
    <property type="evidence" value="ECO:0007669"/>
    <property type="project" value="InterPro"/>
</dbReference>
<dbReference type="SUPFAM" id="SSF52374">
    <property type="entry name" value="Nucleotidylyl transferase"/>
    <property type="match status" value="1"/>
</dbReference>
<keyword evidence="4 6" id="KW-0067">ATP-binding</keyword>
<sequence length="548" mass="57940">MDARSFESTLAAALAAHLGADLERFSLRREVAGAVDAVAQLRGDLRPQPGPAGERHPDFESLRFAGSRVTGRLGAETLVKLAAAVEQAHTLDTFGGDELHSQAVLIDYCDPNATKPLHLGHLRNLAIGAGLTRLLAFAGATVSTQSVLGDIGRNVAEAMAGVELFGAQGGGGKADHWVGGCYARYVREFAVAAPQGAAPDAPIERELQAHGDRADRLLGAWLGGDPTTLEAWRSLVDGVAAGQAQTLARLSVAIERVLLESEGALLAPAWLDSAVAAGAAVRRADGAVVFETGRDSYPALLLARADGVPTEHLRALPLWARLQPEGKRLARCFHVMGAEWLVTTELREDLIRRLGPAELYERYVKLAHGFVTVSGSKMKSSDGQALTIDEALDRLGAQDEVAAIVARSGGLWSRDAVAAALMCSTLQAVALAQPCEIDPDAFVTLRAHRSGSTLLHAALALAGPGPDGDFRPAHAVDRHFVLQAARLPGFVNRALASGDLYELLRFIGRVAQQVVEHRPGSRAATYAARWILGHGLKTLGLPALPRGH</sequence>
<dbReference type="InterPro" id="IPR001412">
    <property type="entry name" value="aa-tRNA-synth_I_CS"/>
</dbReference>
<dbReference type="GeneID" id="99685520"/>
<keyword evidence="2 6" id="KW-0436">Ligase</keyword>
<dbReference type="Proteomes" id="UP000295106">
    <property type="component" value="Unassembled WGS sequence"/>
</dbReference>
<keyword evidence="3 6" id="KW-0547">Nucleotide-binding</keyword>
<gene>
    <name evidence="8" type="ORF">EV684_11414</name>
</gene>
<dbReference type="Pfam" id="PF00750">
    <property type="entry name" value="tRNA-synt_1d"/>
    <property type="match status" value="1"/>
</dbReference>
<evidence type="ECO:0000256" key="1">
    <source>
        <dbReference type="ARBA" id="ARBA00020262"/>
    </source>
</evidence>
<dbReference type="GO" id="GO:0006420">
    <property type="term" value="P:arginyl-tRNA aminoacylation"/>
    <property type="evidence" value="ECO:0007669"/>
    <property type="project" value="InterPro"/>
</dbReference>
<evidence type="ECO:0000313" key="8">
    <source>
        <dbReference type="EMBL" id="TCO99718.1"/>
    </source>
</evidence>
<accession>A0A4R2LYH0</accession>
<keyword evidence="5 6" id="KW-0030">Aminoacyl-tRNA synthetase</keyword>
<comment type="similarity">
    <text evidence="6">Belongs to the class-I aminoacyl-tRNA synthetase family.</text>
</comment>
<dbReference type="PANTHER" id="PTHR11956:SF5">
    <property type="entry name" value="ARGININE--TRNA LIGASE, CYTOPLASMIC"/>
    <property type="match status" value="1"/>
</dbReference>
<dbReference type="InterPro" id="IPR035684">
    <property type="entry name" value="ArgRS_core"/>
</dbReference>
<organism evidence="8 9">
    <name type="scientific">Rubrivivax gelatinosus</name>
    <name type="common">Rhodocyclus gelatinosus</name>
    <name type="synonym">Rhodopseudomonas gelatinosa</name>
    <dbReference type="NCBI Taxonomy" id="28068"/>
    <lineage>
        <taxon>Bacteria</taxon>
        <taxon>Pseudomonadati</taxon>
        <taxon>Pseudomonadota</taxon>
        <taxon>Betaproteobacteria</taxon>
        <taxon>Burkholderiales</taxon>
        <taxon>Sphaerotilaceae</taxon>
        <taxon>Rubrivivax</taxon>
    </lineage>
</organism>
<evidence type="ECO:0000259" key="7">
    <source>
        <dbReference type="Pfam" id="PF00750"/>
    </source>
</evidence>
<evidence type="ECO:0000256" key="4">
    <source>
        <dbReference type="ARBA" id="ARBA00022840"/>
    </source>
</evidence>
<protein>
    <recommendedName>
        <fullName evidence="1">Arginine--tRNA ligase</fullName>
    </recommendedName>
</protein>